<feature type="transmembrane region" description="Helical" evidence="6">
    <location>
        <begin position="152"/>
        <end position="173"/>
    </location>
</feature>
<reference evidence="7 8" key="1">
    <citation type="submission" date="2017-02" db="EMBL/GenBank/DDBJ databases">
        <title>Pseudoalteromonas ulvae TC14 Genome.</title>
        <authorList>
            <person name="Molmeret M."/>
        </authorList>
    </citation>
    <scope>NUCLEOTIDE SEQUENCE [LARGE SCALE GENOMIC DNA]</scope>
    <source>
        <strain evidence="7">TC14</strain>
    </source>
</reference>
<name>A0A244CSQ0_PSEDV</name>
<organism evidence="7 8">
    <name type="scientific">Pseudoalteromonas ulvae</name>
    <dbReference type="NCBI Taxonomy" id="107327"/>
    <lineage>
        <taxon>Bacteria</taxon>
        <taxon>Pseudomonadati</taxon>
        <taxon>Pseudomonadota</taxon>
        <taxon>Gammaproteobacteria</taxon>
        <taxon>Alteromonadales</taxon>
        <taxon>Pseudoalteromonadaceae</taxon>
        <taxon>Pseudoalteromonas</taxon>
    </lineage>
</organism>
<evidence type="ECO:0000256" key="4">
    <source>
        <dbReference type="ARBA" id="ARBA00022989"/>
    </source>
</evidence>
<feature type="transmembrane region" description="Helical" evidence="6">
    <location>
        <begin position="48"/>
        <end position="67"/>
    </location>
</feature>
<evidence type="ECO:0000256" key="5">
    <source>
        <dbReference type="ARBA" id="ARBA00023136"/>
    </source>
</evidence>
<dbReference type="InterPro" id="IPR001123">
    <property type="entry name" value="LeuE-type"/>
</dbReference>
<evidence type="ECO:0000313" key="8">
    <source>
        <dbReference type="Proteomes" id="UP000194841"/>
    </source>
</evidence>
<evidence type="ECO:0000313" key="7">
    <source>
        <dbReference type="EMBL" id="OUL58650.1"/>
    </source>
</evidence>
<dbReference type="PIRSF" id="PIRSF006324">
    <property type="entry name" value="LeuE"/>
    <property type="match status" value="1"/>
</dbReference>
<dbReference type="Pfam" id="PF01810">
    <property type="entry name" value="LysE"/>
    <property type="match status" value="1"/>
</dbReference>
<dbReference type="GO" id="GO:0005886">
    <property type="term" value="C:plasma membrane"/>
    <property type="evidence" value="ECO:0007669"/>
    <property type="project" value="UniProtKB-SubCell"/>
</dbReference>
<dbReference type="PANTHER" id="PTHR30086:SF5">
    <property type="entry name" value="HOMOGENTISATE EXPORT PROTEIN"/>
    <property type="match status" value="1"/>
</dbReference>
<proteinExistence type="predicted"/>
<dbReference type="AlphaFoldDB" id="A0A244CSQ0"/>
<dbReference type="PANTHER" id="PTHR30086">
    <property type="entry name" value="ARGININE EXPORTER PROTEIN ARGO"/>
    <property type="match status" value="1"/>
</dbReference>
<evidence type="ECO:0000256" key="3">
    <source>
        <dbReference type="ARBA" id="ARBA00022692"/>
    </source>
</evidence>
<evidence type="ECO:0000256" key="6">
    <source>
        <dbReference type="SAM" id="Phobius"/>
    </source>
</evidence>
<evidence type="ECO:0000256" key="2">
    <source>
        <dbReference type="ARBA" id="ARBA00022475"/>
    </source>
</evidence>
<keyword evidence="5 6" id="KW-0472">Membrane</keyword>
<protein>
    <submittedName>
        <fullName evidence="7">Threonine transporter RhtB</fullName>
    </submittedName>
</protein>
<accession>A0A244CSQ0</accession>
<gene>
    <name evidence="7" type="ORF">B1199_10060</name>
</gene>
<comment type="subcellular location">
    <subcellularLocation>
        <location evidence="1">Cell membrane</location>
        <topology evidence="1">Multi-pass membrane protein</topology>
    </subcellularLocation>
</comment>
<feature type="transmembrane region" description="Helical" evidence="6">
    <location>
        <begin position="185"/>
        <end position="207"/>
    </location>
</feature>
<keyword evidence="8" id="KW-1185">Reference proteome</keyword>
<sequence length="208" mass="22260">MPELTLLLLFIPTSFLVSISPGMCMTLAMTLGMSIGLKKTFYMMWGELAGVATVAICAVIGVAALMLKYPEIFSILKWLGGAYLIYVGLQMWQSKGSLALSLSADASTSSVSRKNLFAKGYFTAVSNPKGWAFTASLLPPFINQSHALAPQLSALVIILLITEFICMVIYASGGHGLRKLLSSQGNVVLLNRLSACLMMVVGVWLALG</sequence>
<keyword evidence="2" id="KW-1003">Cell membrane</keyword>
<feature type="transmembrane region" description="Helical" evidence="6">
    <location>
        <begin position="74"/>
        <end position="92"/>
    </location>
</feature>
<dbReference type="Proteomes" id="UP000194841">
    <property type="component" value="Unassembled WGS sequence"/>
</dbReference>
<comment type="caution">
    <text evidence="7">The sequence shown here is derived from an EMBL/GenBank/DDBJ whole genome shotgun (WGS) entry which is preliminary data.</text>
</comment>
<evidence type="ECO:0000256" key="1">
    <source>
        <dbReference type="ARBA" id="ARBA00004651"/>
    </source>
</evidence>
<dbReference type="EMBL" id="MWPV01000002">
    <property type="protein sequence ID" value="OUL58650.1"/>
    <property type="molecule type" value="Genomic_DNA"/>
</dbReference>
<keyword evidence="4 6" id="KW-1133">Transmembrane helix</keyword>
<dbReference type="RefSeq" id="WP_086743952.1">
    <property type="nucleotide sequence ID" value="NZ_MWPV01000002.1"/>
</dbReference>
<dbReference type="OrthoDB" id="9804822at2"/>
<keyword evidence="3 6" id="KW-0812">Transmembrane</keyword>
<dbReference type="GO" id="GO:0042970">
    <property type="term" value="F:homoserine transmembrane transporter activity"/>
    <property type="evidence" value="ECO:0007669"/>
    <property type="project" value="TreeGrafter"/>
</dbReference>